<evidence type="ECO:0000313" key="9">
    <source>
        <dbReference type="EMBL" id="SEQ30812.1"/>
    </source>
</evidence>
<keyword evidence="2" id="KW-0813">Transport</keyword>
<reference evidence="9 10" key="1">
    <citation type="submission" date="2016-10" db="EMBL/GenBank/DDBJ databases">
        <authorList>
            <person name="de Groot N.N."/>
        </authorList>
    </citation>
    <scope>NUCLEOTIDE SEQUENCE [LARGE SCALE GENOMIC DNA]</scope>
    <source>
        <strain evidence="9 10">DSM 15695</strain>
    </source>
</reference>
<evidence type="ECO:0000256" key="3">
    <source>
        <dbReference type="ARBA" id="ARBA00022490"/>
    </source>
</evidence>
<dbReference type="Proteomes" id="UP000198833">
    <property type="component" value="Unassembled WGS sequence"/>
</dbReference>
<evidence type="ECO:0000256" key="7">
    <source>
        <dbReference type="ARBA" id="ARBA00022777"/>
    </source>
</evidence>
<dbReference type="STRING" id="89093.SAMN04488558_10816"/>
<evidence type="ECO:0000313" key="10">
    <source>
        <dbReference type="Proteomes" id="UP000198833"/>
    </source>
</evidence>
<dbReference type="GO" id="GO:0009401">
    <property type="term" value="P:phosphoenolpyruvate-dependent sugar phosphotransferase system"/>
    <property type="evidence" value="ECO:0007669"/>
    <property type="project" value="UniProtKB-KW"/>
</dbReference>
<dbReference type="CDD" id="cd00006">
    <property type="entry name" value="PTS_IIA_man"/>
    <property type="match status" value="1"/>
</dbReference>
<keyword evidence="4" id="KW-0762">Sugar transport</keyword>
<dbReference type="PANTHER" id="PTHR33799">
    <property type="entry name" value="PTS PERMEASE-RELATED-RELATED"/>
    <property type="match status" value="1"/>
</dbReference>
<dbReference type="InterPro" id="IPR004701">
    <property type="entry name" value="PTS_EIIA_man-typ"/>
</dbReference>
<sequence length="146" mass="15833">MLGLIITGHGEFAPGMEEAVTMIAGQQNNLSSVAFRESMNLDDFQATLQRTIDEQLAESEGVIIFTDLKGGTPFNTAALLIDKQDKVKIMAGTNLPMLIEATLMAGVLTDPEQLARQLAQTGRENVEFVDFEALAEDPSEDEMDGI</sequence>
<evidence type="ECO:0000256" key="2">
    <source>
        <dbReference type="ARBA" id="ARBA00022448"/>
    </source>
</evidence>
<keyword evidence="7" id="KW-0418">Kinase</keyword>
<keyword evidence="10" id="KW-1185">Reference proteome</keyword>
<dbReference type="InterPro" id="IPR051471">
    <property type="entry name" value="Bacterial_PTS_sugar_comp"/>
</dbReference>
<dbReference type="PROSITE" id="PS51096">
    <property type="entry name" value="PTS_EIIA_TYPE_4"/>
    <property type="match status" value="1"/>
</dbReference>
<dbReference type="GO" id="GO:0005737">
    <property type="term" value="C:cytoplasm"/>
    <property type="evidence" value="ECO:0007669"/>
    <property type="project" value="UniProtKB-SubCell"/>
</dbReference>
<name>A0A1H9EYR6_9LACT</name>
<keyword evidence="3" id="KW-0963">Cytoplasm</keyword>
<evidence type="ECO:0000256" key="4">
    <source>
        <dbReference type="ARBA" id="ARBA00022597"/>
    </source>
</evidence>
<dbReference type="GO" id="GO:0016020">
    <property type="term" value="C:membrane"/>
    <property type="evidence" value="ECO:0007669"/>
    <property type="project" value="InterPro"/>
</dbReference>
<dbReference type="Gene3D" id="3.40.50.510">
    <property type="entry name" value="Phosphotransferase system, mannose-type IIA component"/>
    <property type="match status" value="1"/>
</dbReference>
<dbReference type="EMBL" id="FOEN01000008">
    <property type="protein sequence ID" value="SEQ30812.1"/>
    <property type="molecule type" value="Genomic_DNA"/>
</dbReference>
<accession>A0A1H9EYR6</accession>
<proteinExistence type="predicted"/>
<organism evidence="9 10">
    <name type="scientific">Ignavigranum ruoffiae</name>
    <dbReference type="NCBI Taxonomy" id="89093"/>
    <lineage>
        <taxon>Bacteria</taxon>
        <taxon>Bacillati</taxon>
        <taxon>Bacillota</taxon>
        <taxon>Bacilli</taxon>
        <taxon>Lactobacillales</taxon>
        <taxon>Aerococcaceae</taxon>
        <taxon>Ignavigranum</taxon>
    </lineage>
</organism>
<dbReference type="AlphaFoldDB" id="A0A1H9EYR6"/>
<dbReference type="SUPFAM" id="SSF53062">
    <property type="entry name" value="PTS system fructose IIA component-like"/>
    <property type="match status" value="1"/>
</dbReference>
<dbReference type="InterPro" id="IPR036662">
    <property type="entry name" value="PTS_EIIA_man-typ_sf"/>
</dbReference>
<evidence type="ECO:0000256" key="6">
    <source>
        <dbReference type="ARBA" id="ARBA00022683"/>
    </source>
</evidence>
<dbReference type="Pfam" id="PF03610">
    <property type="entry name" value="EIIA-man"/>
    <property type="match status" value="1"/>
</dbReference>
<keyword evidence="5" id="KW-0808">Transferase</keyword>
<dbReference type="RefSeq" id="WP_092572149.1">
    <property type="nucleotide sequence ID" value="NZ_CALUDV010000025.1"/>
</dbReference>
<dbReference type="InterPro" id="IPR033887">
    <property type="entry name" value="PTS_IIA_man"/>
</dbReference>
<evidence type="ECO:0000256" key="5">
    <source>
        <dbReference type="ARBA" id="ARBA00022679"/>
    </source>
</evidence>
<gene>
    <name evidence="9" type="ORF">SAMN04488558_10816</name>
</gene>
<keyword evidence="6" id="KW-0598">Phosphotransferase system</keyword>
<protein>
    <submittedName>
        <fullName evidence="9">PTS system, N-acetylgalactosamine-specific IIA component</fullName>
    </submittedName>
</protein>
<evidence type="ECO:0000259" key="8">
    <source>
        <dbReference type="PROSITE" id="PS51096"/>
    </source>
</evidence>
<dbReference type="GO" id="GO:0016301">
    <property type="term" value="F:kinase activity"/>
    <property type="evidence" value="ECO:0007669"/>
    <property type="project" value="UniProtKB-KW"/>
</dbReference>
<comment type="subcellular location">
    <subcellularLocation>
        <location evidence="1">Cytoplasm</location>
    </subcellularLocation>
</comment>
<dbReference type="PANTHER" id="PTHR33799:SF1">
    <property type="entry name" value="PTS SYSTEM MANNOSE-SPECIFIC EIIAB COMPONENT-RELATED"/>
    <property type="match status" value="1"/>
</dbReference>
<evidence type="ECO:0000256" key="1">
    <source>
        <dbReference type="ARBA" id="ARBA00004496"/>
    </source>
</evidence>
<dbReference type="OrthoDB" id="6623712at2"/>
<feature type="domain" description="PTS EIIA type-4" evidence="8">
    <location>
        <begin position="1"/>
        <end position="126"/>
    </location>
</feature>